<dbReference type="InterPro" id="IPR005467">
    <property type="entry name" value="His_kinase_dom"/>
</dbReference>
<dbReference type="InterPro" id="IPR038318">
    <property type="entry name" value="KdpD_sf"/>
</dbReference>
<dbReference type="CDD" id="cd00075">
    <property type="entry name" value="HATPase"/>
    <property type="match status" value="1"/>
</dbReference>
<evidence type="ECO:0000256" key="9">
    <source>
        <dbReference type="ARBA" id="ARBA00022840"/>
    </source>
</evidence>
<dbReference type="GO" id="GO:0005524">
    <property type="term" value="F:ATP binding"/>
    <property type="evidence" value="ECO:0007669"/>
    <property type="project" value="UniProtKB-KW"/>
</dbReference>
<feature type="transmembrane region" description="Helical" evidence="13">
    <location>
        <begin position="20"/>
        <end position="39"/>
    </location>
</feature>
<evidence type="ECO:0000256" key="2">
    <source>
        <dbReference type="ARBA" id="ARBA00004141"/>
    </source>
</evidence>
<evidence type="ECO:0000313" key="16">
    <source>
        <dbReference type="Proteomes" id="UP000679848"/>
    </source>
</evidence>
<keyword evidence="10 13" id="KW-1133">Transmembrane helix</keyword>
<dbReference type="Gene3D" id="1.10.287.130">
    <property type="match status" value="1"/>
</dbReference>
<feature type="domain" description="Histidine kinase" evidence="14">
    <location>
        <begin position="139"/>
        <end position="355"/>
    </location>
</feature>
<dbReference type="InterPro" id="IPR036097">
    <property type="entry name" value="HisK_dim/P_sf"/>
</dbReference>
<sequence length="358" mass="39541">MRAKIVLLKRLFPFSIRDFLVTTVIFFCATGVCALLQHVNSIDGFAFPVFVLAVLLVSRLTTGYLFGFLASVLGVVCTNFIFTYPYWAVNFTLSGYPTTFLVFLVVSIITCALTTQVRQQERLRAEGEKEKMRANLLRSVSHDIRTPLTSIVGSTSAVLENPGLSLTEQHELLEDVRNEAQWLIRVVENLLSITRMGDHQTHITTVPEAAEEVLGEAVQKFHRHFPSVTVSVSVPDELLIVPMDAILIEQVLSNLMENAVVHGKTTTEIQLTLRARGNDACFTVSDNGEGIPPKELNTLFDGTLKHSETEGCDGKRNMGLGLSVCQAIVRAHGGSISARNLSEGAEFTFRLPLPKEEH</sequence>
<dbReference type="PRINTS" id="PR00344">
    <property type="entry name" value="BCTRLSENSOR"/>
</dbReference>
<dbReference type="Pfam" id="PF00512">
    <property type="entry name" value="HisKA"/>
    <property type="match status" value="1"/>
</dbReference>
<dbReference type="EMBL" id="AP023420">
    <property type="protein sequence ID" value="BCK83837.1"/>
    <property type="molecule type" value="Genomic_DNA"/>
</dbReference>
<keyword evidence="6 13" id="KW-0812">Transmembrane</keyword>
<keyword evidence="5" id="KW-0808">Transferase</keyword>
<dbReference type="Proteomes" id="UP000679848">
    <property type="component" value="Chromosome"/>
</dbReference>
<dbReference type="InterPro" id="IPR003661">
    <property type="entry name" value="HisK_dim/P_dom"/>
</dbReference>
<organism evidence="15 16">
    <name type="scientific">Pusillibacter faecalis</name>
    <dbReference type="NCBI Taxonomy" id="2714358"/>
    <lineage>
        <taxon>Bacteria</taxon>
        <taxon>Bacillati</taxon>
        <taxon>Bacillota</taxon>
        <taxon>Clostridia</taxon>
        <taxon>Eubacteriales</taxon>
        <taxon>Oscillospiraceae</taxon>
        <taxon>Pusillibacter</taxon>
    </lineage>
</organism>
<proteinExistence type="predicted"/>
<feature type="transmembrane region" description="Helical" evidence="13">
    <location>
        <begin position="68"/>
        <end position="87"/>
    </location>
</feature>
<dbReference type="PANTHER" id="PTHR45569">
    <property type="entry name" value="SENSOR PROTEIN KDPD"/>
    <property type="match status" value="1"/>
</dbReference>
<keyword evidence="4" id="KW-0597">Phosphoprotein</keyword>
<evidence type="ECO:0000256" key="3">
    <source>
        <dbReference type="ARBA" id="ARBA00012438"/>
    </source>
</evidence>
<feature type="transmembrane region" description="Helical" evidence="13">
    <location>
        <begin position="45"/>
        <end position="61"/>
    </location>
</feature>
<dbReference type="InterPro" id="IPR052023">
    <property type="entry name" value="Histidine_kinase_KdpD"/>
</dbReference>
<dbReference type="InterPro" id="IPR036890">
    <property type="entry name" value="HATPase_C_sf"/>
</dbReference>
<evidence type="ECO:0000256" key="7">
    <source>
        <dbReference type="ARBA" id="ARBA00022741"/>
    </source>
</evidence>
<dbReference type="Pfam" id="PF13493">
    <property type="entry name" value="DUF4118"/>
    <property type="match status" value="1"/>
</dbReference>
<dbReference type="PANTHER" id="PTHR45569:SF1">
    <property type="entry name" value="SENSOR PROTEIN KDPD"/>
    <property type="match status" value="1"/>
</dbReference>
<evidence type="ECO:0000256" key="1">
    <source>
        <dbReference type="ARBA" id="ARBA00000085"/>
    </source>
</evidence>
<dbReference type="Gene3D" id="1.20.120.620">
    <property type="entry name" value="Backbone structure of the membrane domain of e. Coli histidine kinase receptor kdpd"/>
    <property type="match status" value="1"/>
</dbReference>
<evidence type="ECO:0000256" key="8">
    <source>
        <dbReference type="ARBA" id="ARBA00022777"/>
    </source>
</evidence>
<keyword evidence="9" id="KW-0067">ATP-binding</keyword>
<dbReference type="GO" id="GO:0000155">
    <property type="term" value="F:phosphorelay sensor kinase activity"/>
    <property type="evidence" value="ECO:0007669"/>
    <property type="project" value="InterPro"/>
</dbReference>
<dbReference type="Pfam" id="PF02518">
    <property type="entry name" value="HATPase_c"/>
    <property type="match status" value="1"/>
</dbReference>
<keyword evidence="11" id="KW-0902">Two-component regulatory system</keyword>
<feature type="transmembrane region" description="Helical" evidence="13">
    <location>
        <begin position="93"/>
        <end position="114"/>
    </location>
</feature>
<dbReference type="PROSITE" id="PS50109">
    <property type="entry name" value="HIS_KIN"/>
    <property type="match status" value="1"/>
</dbReference>
<keyword evidence="16" id="KW-1185">Reference proteome</keyword>
<dbReference type="RefSeq" id="WP_187027982.1">
    <property type="nucleotide sequence ID" value="NZ_AP023420.1"/>
</dbReference>
<comment type="subcellular location">
    <subcellularLocation>
        <location evidence="2">Membrane</location>
        <topology evidence="2">Multi-pass membrane protein</topology>
    </subcellularLocation>
</comment>
<evidence type="ECO:0000259" key="14">
    <source>
        <dbReference type="PROSITE" id="PS50109"/>
    </source>
</evidence>
<dbReference type="KEGG" id="pfaa:MM59RIKEN_11560"/>
<keyword evidence="7" id="KW-0547">Nucleotide-binding</keyword>
<dbReference type="SMART" id="SM00388">
    <property type="entry name" value="HisKA"/>
    <property type="match status" value="1"/>
</dbReference>
<dbReference type="EC" id="2.7.13.3" evidence="3"/>
<comment type="catalytic activity">
    <reaction evidence="1">
        <text>ATP + protein L-histidine = ADP + protein N-phospho-L-histidine.</text>
        <dbReference type="EC" id="2.7.13.3"/>
    </reaction>
</comment>
<evidence type="ECO:0000256" key="13">
    <source>
        <dbReference type="SAM" id="Phobius"/>
    </source>
</evidence>
<keyword evidence="12 13" id="KW-0472">Membrane</keyword>
<keyword evidence="8" id="KW-0418">Kinase</keyword>
<dbReference type="Gene3D" id="3.30.565.10">
    <property type="entry name" value="Histidine kinase-like ATPase, C-terminal domain"/>
    <property type="match status" value="1"/>
</dbReference>
<evidence type="ECO:0000256" key="4">
    <source>
        <dbReference type="ARBA" id="ARBA00022553"/>
    </source>
</evidence>
<dbReference type="CDD" id="cd00082">
    <property type="entry name" value="HisKA"/>
    <property type="match status" value="1"/>
</dbReference>
<dbReference type="InterPro" id="IPR025201">
    <property type="entry name" value="KdpD_TM"/>
</dbReference>
<dbReference type="InterPro" id="IPR003594">
    <property type="entry name" value="HATPase_dom"/>
</dbReference>
<dbReference type="GO" id="GO:0005886">
    <property type="term" value="C:plasma membrane"/>
    <property type="evidence" value="ECO:0007669"/>
    <property type="project" value="TreeGrafter"/>
</dbReference>
<evidence type="ECO:0000313" key="15">
    <source>
        <dbReference type="EMBL" id="BCK83837.1"/>
    </source>
</evidence>
<evidence type="ECO:0000256" key="6">
    <source>
        <dbReference type="ARBA" id="ARBA00022692"/>
    </source>
</evidence>
<reference evidence="15" key="1">
    <citation type="submission" date="2020-09" db="EMBL/GenBank/DDBJ databases">
        <title>New species isolated from human feces.</title>
        <authorList>
            <person name="Kitahara M."/>
            <person name="Shigeno Y."/>
            <person name="Shime M."/>
            <person name="Matsumoto Y."/>
            <person name="Nakamura S."/>
            <person name="Motooka D."/>
            <person name="Fukuoka S."/>
            <person name="Nishikawa H."/>
            <person name="Benno Y."/>
        </authorList>
    </citation>
    <scope>NUCLEOTIDE SEQUENCE</scope>
    <source>
        <strain evidence="15">MM59</strain>
    </source>
</reference>
<evidence type="ECO:0000256" key="11">
    <source>
        <dbReference type="ARBA" id="ARBA00023012"/>
    </source>
</evidence>
<evidence type="ECO:0000256" key="10">
    <source>
        <dbReference type="ARBA" id="ARBA00022989"/>
    </source>
</evidence>
<evidence type="ECO:0000256" key="5">
    <source>
        <dbReference type="ARBA" id="ARBA00022679"/>
    </source>
</evidence>
<dbReference type="SUPFAM" id="SSF55874">
    <property type="entry name" value="ATPase domain of HSP90 chaperone/DNA topoisomerase II/histidine kinase"/>
    <property type="match status" value="1"/>
</dbReference>
<protein>
    <recommendedName>
        <fullName evidence="3">histidine kinase</fullName>
        <ecNumber evidence="3">2.7.13.3</ecNumber>
    </recommendedName>
</protein>
<dbReference type="SUPFAM" id="SSF47384">
    <property type="entry name" value="Homodimeric domain of signal transducing histidine kinase"/>
    <property type="match status" value="1"/>
</dbReference>
<dbReference type="AlphaFoldDB" id="A0A810QC78"/>
<dbReference type="SMART" id="SM00387">
    <property type="entry name" value="HATPase_c"/>
    <property type="match status" value="1"/>
</dbReference>
<dbReference type="InterPro" id="IPR004358">
    <property type="entry name" value="Sig_transdc_His_kin-like_C"/>
</dbReference>
<gene>
    <name evidence="15" type="ORF">MM59RIKEN_11560</name>
</gene>
<name>A0A810QC78_9FIRM</name>
<evidence type="ECO:0000256" key="12">
    <source>
        <dbReference type="ARBA" id="ARBA00023136"/>
    </source>
</evidence>
<accession>A0A810QC78</accession>